<name>A0AAV6V1B6_9ARAC</name>
<evidence type="ECO:0000313" key="3">
    <source>
        <dbReference type="Proteomes" id="UP000827092"/>
    </source>
</evidence>
<evidence type="ECO:0000256" key="1">
    <source>
        <dbReference type="SAM" id="MobiDB-lite"/>
    </source>
</evidence>
<reference evidence="2 3" key="1">
    <citation type="journal article" date="2022" name="Nat. Ecol. Evol.">
        <title>A masculinizing supergene underlies an exaggerated male reproductive morph in a spider.</title>
        <authorList>
            <person name="Hendrickx F."/>
            <person name="De Corte Z."/>
            <person name="Sonet G."/>
            <person name="Van Belleghem S.M."/>
            <person name="Kostlbacher S."/>
            <person name="Vangestel C."/>
        </authorList>
    </citation>
    <scope>NUCLEOTIDE SEQUENCE [LARGE SCALE GENOMIC DNA]</scope>
    <source>
        <strain evidence="2">W744_W776</strain>
    </source>
</reference>
<accession>A0AAV6V1B6</accession>
<feature type="compositionally biased region" description="Pro residues" evidence="1">
    <location>
        <begin position="109"/>
        <end position="121"/>
    </location>
</feature>
<feature type="region of interest" description="Disordered" evidence="1">
    <location>
        <begin position="106"/>
        <end position="128"/>
    </location>
</feature>
<feature type="compositionally biased region" description="Polar residues" evidence="1">
    <location>
        <begin position="39"/>
        <end position="51"/>
    </location>
</feature>
<dbReference type="AlphaFoldDB" id="A0AAV6V1B6"/>
<dbReference type="EMBL" id="JAFNEN010000208">
    <property type="protein sequence ID" value="KAG8189663.1"/>
    <property type="molecule type" value="Genomic_DNA"/>
</dbReference>
<comment type="caution">
    <text evidence="2">The sequence shown here is derived from an EMBL/GenBank/DDBJ whole genome shotgun (WGS) entry which is preliminary data.</text>
</comment>
<feature type="region of interest" description="Disordered" evidence="1">
    <location>
        <begin position="37"/>
        <end position="82"/>
    </location>
</feature>
<proteinExistence type="predicted"/>
<sequence>MTKAQTAKLINYFLTNKTTFFITYHVPTVHRTLPLLISRPQQERGSPTANRPTRALRSRFPPNDPSRVNHPGRRGKRVGDPLRRINRLPTDLFLDEPIPFELRARSGLPPTPLVIPKPSNSPDPARKQERAVYNSPGLVNTTGTGQGGLAIRPDIFFLL</sequence>
<gene>
    <name evidence="2" type="ORF">JTE90_018510</name>
</gene>
<keyword evidence="3" id="KW-1185">Reference proteome</keyword>
<dbReference type="Proteomes" id="UP000827092">
    <property type="component" value="Unassembled WGS sequence"/>
</dbReference>
<protein>
    <submittedName>
        <fullName evidence="2">Uncharacterized protein</fullName>
    </submittedName>
</protein>
<evidence type="ECO:0000313" key="2">
    <source>
        <dbReference type="EMBL" id="KAG8189663.1"/>
    </source>
</evidence>
<organism evidence="2 3">
    <name type="scientific">Oedothorax gibbosus</name>
    <dbReference type="NCBI Taxonomy" id="931172"/>
    <lineage>
        <taxon>Eukaryota</taxon>
        <taxon>Metazoa</taxon>
        <taxon>Ecdysozoa</taxon>
        <taxon>Arthropoda</taxon>
        <taxon>Chelicerata</taxon>
        <taxon>Arachnida</taxon>
        <taxon>Araneae</taxon>
        <taxon>Araneomorphae</taxon>
        <taxon>Entelegynae</taxon>
        <taxon>Araneoidea</taxon>
        <taxon>Linyphiidae</taxon>
        <taxon>Erigoninae</taxon>
        <taxon>Oedothorax</taxon>
    </lineage>
</organism>